<dbReference type="AlphaFoldDB" id="A0AAN7ZC44"/>
<dbReference type="InterPro" id="IPR001254">
    <property type="entry name" value="Trypsin_dom"/>
</dbReference>
<evidence type="ECO:0000256" key="7">
    <source>
        <dbReference type="ARBA" id="ARBA00024195"/>
    </source>
</evidence>
<comment type="caution">
    <text evidence="9">The sequence shown here is derived from an EMBL/GenBank/DDBJ whole genome shotgun (WGS) entry which is preliminary data.</text>
</comment>
<name>A0AAN7ZC44_9COLE</name>
<evidence type="ECO:0000313" key="9">
    <source>
        <dbReference type="EMBL" id="KAK5638167.1"/>
    </source>
</evidence>
<dbReference type="Proteomes" id="UP001329430">
    <property type="component" value="Chromosome 10"/>
</dbReference>
<reference evidence="9 10" key="1">
    <citation type="journal article" date="2024" name="Insects">
        <title>An Improved Chromosome-Level Genome Assembly of the Firefly Pyrocoelia pectoralis.</title>
        <authorList>
            <person name="Fu X."/>
            <person name="Meyer-Rochow V.B."/>
            <person name="Ballantyne L."/>
            <person name="Zhu X."/>
        </authorList>
    </citation>
    <scope>NUCLEOTIDE SEQUENCE [LARGE SCALE GENOMIC DNA]</scope>
    <source>
        <strain evidence="9">XCY_ONT2</strain>
    </source>
</reference>
<dbReference type="FunFam" id="2.40.10.10:FF:000002">
    <property type="entry name" value="Transmembrane protease serine"/>
    <property type="match status" value="1"/>
</dbReference>
<keyword evidence="6" id="KW-1015">Disulfide bond</keyword>
<sequence>MLCFLLLIITAGAGKWIRLQFRQFAASFSVRAGSSYRGFGGQVVPVRTVCEHSGYNPTLIDNDVAVLLLSYKIQLNSKVQPLSLQPLYQEIPVGVYGIVSGWGAVNEGGSSSNTLKEVPVIHLSDFNCASAYGSSRITSRMMCFGYPNGGRDSCQGDSGGPLVYNNALSGIVSWGYGCARPQFPGVYTKISDVSIRSHIDRCMAK</sequence>
<keyword evidence="5" id="KW-0720">Serine protease</keyword>
<dbReference type="InterPro" id="IPR033116">
    <property type="entry name" value="TRYPSIN_SER"/>
</dbReference>
<dbReference type="CDD" id="cd00190">
    <property type="entry name" value="Tryp_SPc"/>
    <property type="match status" value="1"/>
</dbReference>
<accession>A0AAN7ZC44</accession>
<dbReference type="EMBL" id="JAVRBK010000010">
    <property type="protein sequence ID" value="KAK5638167.1"/>
    <property type="molecule type" value="Genomic_DNA"/>
</dbReference>
<evidence type="ECO:0000259" key="8">
    <source>
        <dbReference type="PROSITE" id="PS50240"/>
    </source>
</evidence>
<dbReference type="Pfam" id="PF00089">
    <property type="entry name" value="Trypsin"/>
    <property type="match status" value="1"/>
</dbReference>
<dbReference type="Gene3D" id="2.40.10.10">
    <property type="entry name" value="Trypsin-like serine proteases"/>
    <property type="match status" value="1"/>
</dbReference>
<dbReference type="PRINTS" id="PR00722">
    <property type="entry name" value="CHYMOTRYPSIN"/>
</dbReference>
<comment type="subcellular location">
    <subcellularLocation>
        <location evidence="1">Secreted</location>
    </subcellularLocation>
</comment>
<evidence type="ECO:0000256" key="3">
    <source>
        <dbReference type="ARBA" id="ARBA00022670"/>
    </source>
</evidence>
<proteinExistence type="inferred from homology"/>
<keyword evidence="2" id="KW-0964">Secreted</keyword>
<evidence type="ECO:0000256" key="5">
    <source>
        <dbReference type="ARBA" id="ARBA00022825"/>
    </source>
</evidence>
<gene>
    <name evidence="9" type="ORF">RI129_012462</name>
</gene>
<dbReference type="GO" id="GO:0005615">
    <property type="term" value="C:extracellular space"/>
    <property type="evidence" value="ECO:0007669"/>
    <property type="project" value="TreeGrafter"/>
</dbReference>
<evidence type="ECO:0000256" key="6">
    <source>
        <dbReference type="ARBA" id="ARBA00023157"/>
    </source>
</evidence>
<dbReference type="PROSITE" id="PS50240">
    <property type="entry name" value="TRYPSIN_DOM"/>
    <property type="match status" value="1"/>
</dbReference>
<dbReference type="InterPro" id="IPR001314">
    <property type="entry name" value="Peptidase_S1A"/>
</dbReference>
<dbReference type="GO" id="GO:0004252">
    <property type="term" value="F:serine-type endopeptidase activity"/>
    <property type="evidence" value="ECO:0007669"/>
    <property type="project" value="InterPro"/>
</dbReference>
<dbReference type="PANTHER" id="PTHR24264:SF65">
    <property type="entry name" value="SRCR DOMAIN-CONTAINING PROTEIN"/>
    <property type="match status" value="1"/>
</dbReference>
<dbReference type="PROSITE" id="PS00135">
    <property type="entry name" value="TRYPSIN_SER"/>
    <property type="match status" value="1"/>
</dbReference>
<keyword evidence="3" id="KW-0645">Protease</keyword>
<comment type="similarity">
    <text evidence="7">Belongs to the peptidase S1 family. CLIP subfamily.</text>
</comment>
<keyword evidence="4" id="KW-0378">Hydrolase</keyword>
<dbReference type="InterPro" id="IPR050127">
    <property type="entry name" value="Serine_Proteases_S1"/>
</dbReference>
<dbReference type="SUPFAM" id="SSF50494">
    <property type="entry name" value="Trypsin-like serine proteases"/>
    <property type="match status" value="1"/>
</dbReference>
<evidence type="ECO:0000256" key="4">
    <source>
        <dbReference type="ARBA" id="ARBA00022801"/>
    </source>
</evidence>
<evidence type="ECO:0000313" key="10">
    <source>
        <dbReference type="Proteomes" id="UP001329430"/>
    </source>
</evidence>
<keyword evidence="10" id="KW-1185">Reference proteome</keyword>
<evidence type="ECO:0000256" key="1">
    <source>
        <dbReference type="ARBA" id="ARBA00004613"/>
    </source>
</evidence>
<evidence type="ECO:0000256" key="2">
    <source>
        <dbReference type="ARBA" id="ARBA00022525"/>
    </source>
</evidence>
<dbReference type="PANTHER" id="PTHR24264">
    <property type="entry name" value="TRYPSIN-RELATED"/>
    <property type="match status" value="1"/>
</dbReference>
<feature type="domain" description="Peptidase S1" evidence="8">
    <location>
        <begin position="1"/>
        <end position="204"/>
    </location>
</feature>
<dbReference type="InterPro" id="IPR043504">
    <property type="entry name" value="Peptidase_S1_PA_chymotrypsin"/>
</dbReference>
<dbReference type="SMART" id="SM00020">
    <property type="entry name" value="Tryp_SPc"/>
    <property type="match status" value="1"/>
</dbReference>
<dbReference type="GO" id="GO:0006508">
    <property type="term" value="P:proteolysis"/>
    <property type="evidence" value="ECO:0007669"/>
    <property type="project" value="UniProtKB-KW"/>
</dbReference>
<dbReference type="InterPro" id="IPR009003">
    <property type="entry name" value="Peptidase_S1_PA"/>
</dbReference>
<organism evidence="9 10">
    <name type="scientific">Pyrocoelia pectoralis</name>
    <dbReference type="NCBI Taxonomy" id="417401"/>
    <lineage>
        <taxon>Eukaryota</taxon>
        <taxon>Metazoa</taxon>
        <taxon>Ecdysozoa</taxon>
        <taxon>Arthropoda</taxon>
        <taxon>Hexapoda</taxon>
        <taxon>Insecta</taxon>
        <taxon>Pterygota</taxon>
        <taxon>Neoptera</taxon>
        <taxon>Endopterygota</taxon>
        <taxon>Coleoptera</taxon>
        <taxon>Polyphaga</taxon>
        <taxon>Elateriformia</taxon>
        <taxon>Elateroidea</taxon>
        <taxon>Lampyridae</taxon>
        <taxon>Lampyrinae</taxon>
        <taxon>Pyrocoelia</taxon>
    </lineage>
</organism>
<protein>
    <recommendedName>
        <fullName evidence="8">Peptidase S1 domain-containing protein</fullName>
    </recommendedName>
</protein>